<dbReference type="SMART" id="SM00052">
    <property type="entry name" value="EAL"/>
    <property type="match status" value="1"/>
</dbReference>
<dbReference type="Gene3D" id="3.20.20.450">
    <property type="entry name" value="EAL domain"/>
    <property type="match status" value="1"/>
</dbReference>
<evidence type="ECO:0000313" key="3">
    <source>
        <dbReference type="EMBL" id="MFD0959827.1"/>
    </source>
</evidence>
<evidence type="ECO:0000313" key="4">
    <source>
        <dbReference type="Proteomes" id="UP001596989"/>
    </source>
</evidence>
<dbReference type="InterPro" id="IPR001633">
    <property type="entry name" value="EAL_dom"/>
</dbReference>
<feature type="domain" description="EAL" evidence="1">
    <location>
        <begin position="177"/>
        <end position="433"/>
    </location>
</feature>
<dbReference type="Proteomes" id="UP001596989">
    <property type="component" value="Unassembled WGS sequence"/>
</dbReference>
<dbReference type="Gene3D" id="3.30.70.270">
    <property type="match status" value="1"/>
</dbReference>
<comment type="caution">
    <text evidence="3">The sequence shown here is derived from an EMBL/GenBank/DDBJ whole genome shotgun (WGS) entry which is preliminary data.</text>
</comment>
<dbReference type="CDD" id="cd01949">
    <property type="entry name" value="GGDEF"/>
    <property type="match status" value="1"/>
</dbReference>
<gene>
    <name evidence="3" type="ORF">ACFQ2I_10535</name>
</gene>
<keyword evidence="4" id="KW-1185">Reference proteome</keyword>
<dbReference type="PROSITE" id="PS50883">
    <property type="entry name" value="EAL"/>
    <property type="match status" value="1"/>
</dbReference>
<accession>A0ABW3HQX2</accession>
<dbReference type="SUPFAM" id="SSF55073">
    <property type="entry name" value="Nucleotide cyclase"/>
    <property type="match status" value="1"/>
</dbReference>
<dbReference type="PROSITE" id="PS50887">
    <property type="entry name" value="GGDEF"/>
    <property type="match status" value="1"/>
</dbReference>
<dbReference type="Pfam" id="PF00563">
    <property type="entry name" value="EAL"/>
    <property type="match status" value="1"/>
</dbReference>
<dbReference type="InterPro" id="IPR050706">
    <property type="entry name" value="Cyclic-di-GMP_PDE-like"/>
</dbReference>
<dbReference type="PANTHER" id="PTHR33121">
    <property type="entry name" value="CYCLIC DI-GMP PHOSPHODIESTERASE PDEF"/>
    <property type="match status" value="1"/>
</dbReference>
<dbReference type="PANTHER" id="PTHR33121:SF79">
    <property type="entry name" value="CYCLIC DI-GMP PHOSPHODIESTERASE PDED-RELATED"/>
    <property type="match status" value="1"/>
</dbReference>
<reference evidence="4" key="1">
    <citation type="journal article" date="2019" name="Int. J. Syst. Evol. Microbiol.">
        <title>The Global Catalogue of Microorganisms (GCM) 10K type strain sequencing project: providing services to taxonomists for standard genome sequencing and annotation.</title>
        <authorList>
            <consortium name="The Broad Institute Genomics Platform"/>
            <consortium name="The Broad Institute Genome Sequencing Center for Infectious Disease"/>
            <person name="Wu L."/>
            <person name="Ma J."/>
        </authorList>
    </citation>
    <scope>NUCLEOTIDE SEQUENCE [LARGE SCALE GENOMIC DNA]</scope>
    <source>
        <strain evidence="4">CCUG 59129</strain>
    </source>
</reference>
<dbReference type="InterPro" id="IPR029787">
    <property type="entry name" value="Nucleotide_cyclase"/>
</dbReference>
<proteinExistence type="predicted"/>
<organism evidence="3 4">
    <name type="scientific">Paenibacillus chungangensis</name>
    <dbReference type="NCBI Taxonomy" id="696535"/>
    <lineage>
        <taxon>Bacteria</taxon>
        <taxon>Bacillati</taxon>
        <taxon>Bacillota</taxon>
        <taxon>Bacilli</taxon>
        <taxon>Bacillales</taxon>
        <taxon>Paenibacillaceae</taxon>
        <taxon>Paenibacillus</taxon>
    </lineage>
</organism>
<dbReference type="EMBL" id="JBHTJZ010000011">
    <property type="protein sequence ID" value="MFD0959827.1"/>
    <property type="molecule type" value="Genomic_DNA"/>
</dbReference>
<evidence type="ECO:0000259" key="1">
    <source>
        <dbReference type="PROSITE" id="PS50883"/>
    </source>
</evidence>
<feature type="domain" description="GGDEF" evidence="2">
    <location>
        <begin position="29"/>
        <end position="168"/>
    </location>
</feature>
<dbReference type="NCBIfam" id="TIGR00254">
    <property type="entry name" value="GGDEF"/>
    <property type="match status" value="1"/>
</dbReference>
<protein>
    <submittedName>
        <fullName evidence="3">Bifunctional diguanylate cyclase/phosphodiesterase</fullName>
    </submittedName>
</protein>
<name>A0ABW3HQX2_9BACL</name>
<evidence type="ECO:0000259" key="2">
    <source>
        <dbReference type="PROSITE" id="PS50887"/>
    </source>
</evidence>
<dbReference type="InterPro" id="IPR000160">
    <property type="entry name" value="GGDEF_dom"/>
</dbReference>
<sequence length="438" mass="49370">MEAAIDMPGRKAAFLELELAIEHARTTGHHMLVALVDMDRFYRLNETKGNDFGNYVLGVIANRLCEAGATLSGGLFNETSRFGGDCFQIVIAFHEQELVRVTHVLEAIKFAVERPIADGEQELYLTSSIGASLYPKDGLTSEQLLCHAELALYRSKESGGNRVEVYSSEDTVQMNRKITIESSLRPALVQRQFHLSYQPVYQLDNGRLRGYEALIRWQHPELGNVSPEEFIPIAEFNGLIVPLGEWVLREVCRRLSDMLRYEGLDHLRISINISSQQLISPSFVSTVINVVDEYELKAESLELEISERRMALHDIQQVAEALSELHAAGVRIVLDDFGKGYSSYTSLKYLPIHSVKIDKSFVKDIDLGGADRYIVESMIQLARRLGLEAIAKGVEFEEQMLLLKEWGCHYVQGYLLGKPMDPTQLDASVFRRTVENDG</sequence>
<dbReference type="InterPro" id="IPR043128">
    <property type="entry name" value="Rev_trsase/Diguanyl_cyclase"/>
</dbReference>
<dbReference type="Pfam" id="PF00990">
    <property type="entry name" value="GGDEF"/>
    <property type="match status" value="1"/>
</dbReference>
<dbReference type="CDD" id="cd01948">
    <property type="entry name" value="EAL"/>
    <property type="match status" value="1"/>
</dbReference>
<dbReference type="SMART" id="SM00267">
    <property type="entry name" value="GGDEF"/>
    <property type="match status" value="1"/>
</dbReference>
<dbReference type="RefSeq" id="WP_377564095.1">
    <property type="nucleotide sequence ID" value="NZ_JBHTJZ010000011.1"/>
</dbReference>
<dbReference type="SUPFAM" id="SSF141868">
    <property type="entry name" value="EAL domain-like"/>
    <property type="match status" value="1"/>
</dbReference>
<dbReference type="InterPro" id="IPR035919">
    <property type="entry name" value="EAL_sf"/>
</dbReference>